<reference evidence="3 4" key="1">
    <citation type="journal article" date="2021" name="Microbiol. Spectr.">
        <title>A Single Bacterium Capable of Oxidation and Reduction of Iron at Circumneutral pH.</title>
        <authorList>
            <person name="Kato S."/>
            <person name="Ohkuma M."/>
        </authorList>
    </citation>
    <scope>NUCLEOTIDE SEQUENCE [LARGE SCALE GENOMIC DNA]</scope>
    <source>
        <strain evidence="3 4">MIZ03</strain>
    </source>
</reference>
<organism evidence="3 4">
    <name type="scientific">Rhodoferax lithotrophicus</name>
    <dbReference type="NCBI Taxonomy" id="2798804"/>
    <lineage>
        <taxon>Bacteria</taxon>
        <taxon>Pseudomonadati</taxon>
        <taxon>Pseudomonadota</taxon>
        <taxon>Betaproteobacteria</taxon>
        <taxon>Burkholderiales</taxon>
        <taxon>Comamonadaceae</taxon>
        <taxon>Rhodoferax</taxon>
    </lineage>
</organism>
<protein>
    <submittedName>
        <fullName evidence="3">Uncharacterized protein</fullName>
    </submittedName>
</protein>
<evidence type="ECO:0000256" key="2">
    <source>
        <dbReference type="SAM" id="SignalP"/>
    </source>
</evidence>
<evidence type="ECO:0000256" key="1">
    <source>
        <dbReference type="SAM" id="MobiDB-lite"/>
    </source>
</evidence>
<proteinExistence type="predicted"/>
<dbReference type="Proteomes" id="UP000824366">
    <property type="component" value="Chromosome"/>
</dbReference>
<accession>A0ABM7MT46</accession>
<keyword evidence="4" id="KW-1185">Reference proteome</keyword>
<evidence type="ECO:0000313" key="3">
    <source>
        <dbReference type="EMBL" id="BCO29578.1"/>
    </source>
</evidence>
<feature type="chain" id="PRO_5046648914" evidence="2">
    <location>
        <begin position="27"/>
        <end position="125"/>
    </location>
</feature>
<dbReference type="RefSeq" id="WP_223905737.1">
    <property type="nucleotide sequence ID" value="NZ_AP024238.1"/>
</dbReference>
<evidence type="ECO:0000313" key="4">
    <source>
        <dbReference type="Proteomes" id="UP000824366"/>
    </source>
</evidence>
<name>A0ABM7MT46_9BURK</name>
<gene>
    <name evidence="3" type="ORF">MIZ03_4501</name>
</gene>
<sequence length="125" mass="13373">MKTSTTLKNIALATLLGAAFTTVVVAQVGPGPGMGTGPSMQGTGPGAMRGMRFDKTNTPGWTLMTAQERAANQAKMRAVKTYEECKLVQTEQHAAMEARAKEKGVTLLTPRQNACDRMKARGFIQ</sequence>
<feature type="region of interest" description="Disordered" evidence="1">
    <location>
        <begin position="34"/>
        <end position="59"/>
    </location>
</feature>
<dbReference type="EMBL" id="AP024238">
    <property type="protein sequence ID" value="BCO29578.1"/>
    <property type="molecule type" value="Genomic_DNA"/>
</dbReference>
<keyword evidence="2" id="KW-0732">Signal</keyword>
<feature type="signal peptide" evidence="2">
    <location>
        <begin position="1"/>
        <end position="26"/>
    </location>
</feature>